<reference evidence="1 2" key="1">
    <citation type="submission" date="2016-05" db="EMBL/GenBank/DDBJ databases">
        <title>Paenibacillus oryzae. sp. nov., isolated from the rice root.</title>
        <authorList>
            <person name="Zhang J."/>
            <person name="Zhang X."/>
        </authorList>
    </citation>
    <scope>NUCLEOTIDE SEQUENCE [LARGE SCALE GENOMIC DNA]</scope>
    <source>
        <strain evidence="1 2">1DrF-4</strain>
    </source>
</reference>
<sequence>MERLIKSIDISDQLGLHGELGIEALRTIKDNRDQLNIDESVKEHMIWYYFTKQDWSDSILAEVIKIYEQNSYIALESTVVSALKQGNVEEHQIEIIRRAFNKKEIVKQIGKWLERNQKEI</sequence>
<dbReference type="OrthoDB" id="2616949at2"/>
<dbReference type="RefSeq" id="WP_068678808.1">
    <property type="nucleotide sequence ID" value="NZ_LYPA01000023.1"/>
</dbReference>
<keyword evidence="2" id="KW-1185">Reference proteome</keyword>
<evidence type="ECO:0000313" key="2">
    <source>
        <dbReference type="Proteomes" id="UP000092024"/>
    </source>
</evidence>
<evidence type="ECO:0000313" key="1">
    <source>
        <dbReference type="EMBL" id="OBR68945.1"/>
    </source>
</evidence>
<accession>A0A1A5YU69</accession>
<protein>
    <submittedName>
        <fullName evidence="1">Uncharacterized protein</fullName>
    </submittedName>
</protein>
<name>A0A1A5YU69_9BACL</name>
<dbReference type="Proteomes" id="UP000092024">
    <property type="component" value="Unassembled WGS sequence"/>
</dbReference>
<proteinExistence type="predicted"/>
<dbReference type="EMBL" id="LYPA01000023">
    <property type="protein sequence ID" value="OBR68945.1"/>
    <property type="molecule type" value="Genomic_DNA"/>
</dbReference>
<organism evidence="1 2">
    <name type="scientific">Paenibacillus oryzae</name>
    <dbReference type="NCBI Taxonomy" id="1844972"/>
    <lineage>
        <taxon>Bacteria</taxon>
        <taxon>Bacillati</taxon>
        <taxon>Bacillota</taxon>
        <taxon>Bacilli</taxon>
        <taxon>Bacillales</taxon>
        <taxon>Paenibacillaceae</taxon>
        <taxon>Paenibacillus</taxon>
    </lineage>
</organism>
<gene>
    <name evidence="1" type="ORF">A7K91_15065</name>
</gene>
<dbReference type="AlphaFoldDB" id="A0A1A5YU69"/>
<comment type="caution">
    <text evidence="1">The sequence shown here is derived from an EMBL/GenBank/DDBJ whole genome shotgun (WGS) entry which is preliminary data.</text>
</comment>